<evidence type="ECO:0000313" key="2">
    <source>
        <dbReference type="Proteomes" id="UP001497512"/>
    </source>
</evidence>
<dbReference type="Proteomes" id="UP001497512">
    <property type="component" value="Chromosome 4"/>
</dbReference>
<evidence type="ECO:0000313" key="1">
    <source>
        <dbReference type="EMBL" id="CAK9223075.1"/>
    </source>
</evidence>
<protein>
    <submittedName>
        <fullName evidence="1">Uncharacterized protein</fullName>
    </submittedName>
</protein>
<name>A0ABP0UKC6_9BRYO</name>
<organism evidence="1 2">
    <name type="scientific">Sphagnum troendelagicum</name>
    <dbReference type="NCBI Taxonomy" id="128251"/>
    <lineage>
        <taxon>Eukaryota</taxon>
        <taxon>Viridiplantae</taxon>
        <taxon>Streptophyta</taxon>
        <taxon>Embryophyta</taxon>
        <taxon>Bryophyta</taxon>
        <taxon>Sphagnophytina</taxon>
        <taxon>Sphagnopsida</taxon>
        <taxon>Sphagnales</taxon>
        <taxon>Sphagnaceae</taxon>
        <taxon>Sphagnum</taxon>
    </lineage>
</organism>
<dbReference type="EMBL" id="OZ019896">
    <property type="protein sequence ID" value="CAK9223075.1"/>
    <property type="molecule type" value="Genomic_DNA"/>
</dbReference>
<sequence length="154" mass="17833">MTQNVKVDKRRMSLGQLQLYLQKADCRLNTCISPGLVYNPGSIRPLQADSIPSISPVMNSWLQSEFQLQVLWRPYMLLKFNRTFESFYVQREIQLQQVYGKTVWKLATDLKSVVLYTEAVNQVQPHIHKSCISGFKAADYKSRTYLILMHSKGT</sequence>
<gene>
    <name evidence="1" type="ORF">CSSPTR1EN2_LOCUS16650</name>
</gene>
<reference evidence="1" key="1">
    <citation type="submission" date="2024-02" db="EMBL/GenBank/DDBJ databases">
        <authorList>
            <consortium name="ELIXIR-Norway"/>
            <consortium name="Elixir Norway"/>
        </authorList>
    </citation>
    <scope>NUCLEOTIDE SEQUENCE</scope>
</reference>
<accession>A0ABP0UKC6</accession>
<proteinExistence type="predicted"/>
<keyword evidence="2" id="KW-1185">Reference proteome</keyword>